<protein>
    <submittedName>
        <fullName evidence="10">Sugar ABC transporter ATP-binding protein</fullName>
    </submittedName>
</protein>
<dbReference type="GO" id="GO:0005524">
    <property type="term" value="F:ATP binding"/>
    <property type="evidence" value="ECO:0007669"/>
    <property type="project" value="UniProtKB-KW"/>
</dbReference>
<evidence type="ECO:0000256" key="5">
    <source>
        <dbReference type="ARBA" id="ARBA00022741"/>
    </source>
</evidence>
<dbReference type="SUPFAM" id="SSF52540">
    <property type="entry name" value="P-loop containing nucleoside triphosphate hydrolases"/>
    <property type="match status" value="2"/>
</dbReference>
<dbReference type="InterPro" id="IPR003439">
    <property type="entry name" value="ABC_transporter-like_ATP-bd"/>
</dbReference>
<dbReference type="PROSITE" id="PS50893">
    <property type="entry name" value="ABC_TRANSPORTER_2"/>
    <property type="match status" value="2"/>
</dbReference>
<comment type="subcellular location">
    <subcellularLocation>
        <location evidence="1">Cell membrane</location>
        <topology evidence="1">Peripheral membrane protein</topology>
    </subcellularLocation>
</comment>
<gene>
    <name evidence="10" type="ORF">E1212_05815</name>
</gene>
<dbReference type="RefSeq" id="WP_131980263.1">
    <property type="nucleotide sequence ID" value="NZ_SMKL01000009.1"/>
</dbReference>
<evidence type="ECO:0000256" key="6">
    <source>
        <dbReference type="ARBA" id="ARBA00022840"/>
    </source>
</evidence>
<dbReference type="InterPro" id="IPR027417">
    <property type="entry name" value="P-loop_NTPase"/>
</dbReference>
<dbReference type="Pfam" id="PF00005">
    <property type="entry name" value="ABC_tran"/>
    <property type="match status" value="2"/>
</dbReference>
<dbReference type="InterPro" id="IPR050107">
    <property type="entry name" value="ABC_carbohydrate_import_ATPase"/>
</dbReference>
<dbReference type="InterPro" id="IPR017871">
    <property type="entry name" value="ABC_transporter-like_CS"/>
</dbReference>
<dbReference type="CDD" id="cd03215">
    <property type="entry name" value="ABC_Carb_Monos_II"/>
    <property type="match status" value="1"/>
</dbReference>
<organism evidence="10 11">
    <name type="scientific">Jiangella ureilytica</name>
    <dbReference type="NCBI Taxonomy" id="2530374"/>
    <lineage>
        <taxon>Bacteria</taxon>
        <taxon>Bacillati</taxon>
        <taxon>Actinomycetota</taxon>
        <taxon>Actinomycetes</taxon>
        <taxon>Jiangellales</taxon>
        <taxon>Jiangellaceae</taxon>
        <taxon>Jiangella</taxon>
    </lineage>
</organism>
<dbReference type="CDD" id="cd03216">
    <property type="entry name" value="ABC_Carb_Monos_I"/>
    <property type="match status" value="1"/>
</dbReference>
<dbReference type="GO" id="GO:0016887">
    <property type="term" value="F:ATP hydrolysis activity"/>
    <property type="evidence" value="ECO:0007669"/>
    <property type="project" value="InterPro"/>
</dbReference>
<keyword evidence="3" id="KW-1003">Cell membrane</keyword>
<dbReference type="Proteomes" id="UP000295621">
    <property type="component" value="Unassembled WGS sequence"/>
</dbReference>
<accession>A0A4V2XXI9</accession>
<keyword evidence="4" id="KW-0677">Repeat</keyword>
<evidence type="ECO:0000256" key="7">
    <source>
        <dbReference type="ARBA" id="ARBA00022967"/>
    </source>
</evidence>
<dbReference type="EMBL" id="SMKL01000009">
    <property type="protein sequence ID" value="TDC53425.1"/>
    <property type="molecule type" value="Genomic_DNA"/>
</dbReference>
<feature type="domain" description="ABC transporter" evidence="9">
    <location>
        <begin position="261"/>
        <end position="500"/>
    </location>
</feature>
<reference evidence="10 11" key="1">
    <citation type="submission" date="2019-02" db="EMBL/GenBank/DDBJ databases">
        <title>Draft genome sequences of novel Actinobacteria.</title>
        <authorList>
            <person name="Sahin N."/>
            <person name="Ay H."/>
            <person name="Saygin H."/>
        </authorList>
    </citation>
    <scope>NUCLEOTIDE SEQUENCE [LARGE SCALE GENOMIC DNA]</scope>
    <source>
        <strain evidence="10 11">KC603</strain>
    </source>
</reference>
<evidence type="ECO:0000256" key="3">
    <source>
        <dbReference type="ARBA" id="ARBA00022475"/>
    </source>
</evidence>
<dbReference type="InterPro" id="IPR003593">
    <property type="entry name" value="AAA+_ATPase"/>
</dbReference>
<dbReference type="PROSITE" id="PS00211">
    <property type="entry name" value="ABC_TRANSPORTER_1"/>
    <property type="match status" value="1"/>
</dbReference>
<dbReference type="OrthoDB" id="39350at2"/>
<proteinExistence type="predicted"/>
<evidence type="ECO:0000256" key="8">
    <source>
        <dbReference type="ARBA" id="ARBA00023136"/>
    </source>
</evidence>
<keyword evidence="6 10" id="KW-0067">ATP-binding</keyword>
<keyword evidence="8" id="KW-0472">Membrane</keyword>
<dbReference type="PANTHER" id="PTHR43790">
    <property type="entry name" value="CARBOHYDRATE TRANSPORT ATP-BINDING PROTEIN MG119-RELATED"/>
    <property type="match status" value="1"/>
</dbReference>
<evidence type="ECO:0000313" key="10">
    <source>
        <dbReference type="EMBL" id="TDC53425.1"/>
    </source>
</evidence>
<dbReference type="GO" id="GO:0005886">
    <property type="term" value="C:plasma membrane"/>
    <property type="evidence" value="ECO:0007669"/>
    <property type="project" value="UniProtKB-SubCell"/>
</dbReference>
<evidence type="ECO:0000256" key="2">
    <source>
        <dbReference type="ARBA" id="ARBA00022448"/>
    </source>
</evidence>
<dbReference type="Gene3D" id="3.40.50.300">
    <property type="entry name" value="P-loop containing nucleotide triphosphate hydrolases"/>
    <property type="match status" value="2"/>
</dbReference>
<evidence type="ECO:0000256" key="4">
    <source>
        <dbReference type="ARBA" id="ARBA00022737"/>
    </source>
</evidence>
<keyword evidence="5" id="KW-0547">Nucleotide-binding</keyword>
<evidence type="ECO:0000313" key="11">
    <source>
        <dbReference type="Proteomes" id="UP000295621"/>
    </source>
</evidence>
<evidence type="ECO:0000256" key="1">
    <source>
        <dbReference type="ARBA" id="ARBA00004202"/>
    </source>
</evidence>
<dbReference type="AlphaFoldDB" id="A0A4V2XXI9"/>
<sequence>MSSDVVSPATTLLRMSGIEKSFLGVQVLHGVDLDLRAGEVHALIGENGAGKSTLMKILAGVYQADGGTVELDGQSVRFEHPLQAQQAGVSTVFQEFNLLPERTVAENVFLGREPRRNRLVDAARMNTDTQALLEDLGLTWLRPATRVRSLSVAGQQIVEIVKALSYDARIISMDEPTAALADEEVELLYRLIAKLKERGVAILYVSHRLKEIFDLSDRVTILKDGALVDTVATADITSDELVRKMVGRPISSFFPDKRPGTEAGDVRLEIRQGGNEQVDGIDLTVRAGEIVALAGLQGSGRTEIAHALFGVDRFTRGQVLLDGRVVTLRSPRQAVRSGLALVTEDRKGEGLVLNQSVAANARLVLDAVLPRRASQGARRIPGILSSLELVSRGSSQEVRFLSGGNQQKVVLAKWLATEPKVIVLDEPTRGIDVGAKERVYTLMRELSAQGVAILMISSELPEVIGMADRIVVLRDGRVAGELPGGVDEETVMALATGHQADERGEP</sequence>
<dbReference type="SMART" id="SM00382">
    <property type="entry name" value="AAA"/>
    <property type="match status" value="2"/>
</dbReference>
<keyword evidence="7" id="KW-1278">Translocase</keyword>
<keyword evidence="11" id="KW-1185">Reference proteome</keyword>
<evidence type="ECO:0000259" key="9">
    <source>
        <dbReference type="PROSITE" id="PS50893"/>
    </source>
</evidence>
<keyword evidence="2" id="KW-0813">Transport</keyword>
<feature type="domain" description="ABC transporter" evidence="9">
    <location>
        <begin position="13"/>
        <end position="249"/>
    </location>
</feature>
<comment type="caution">
    <text evidence="10">The sequence shown here is derived from an EMBL/GenBank/DDBJ whole genome shotgun (WGS) entry which is preliminary data.</text>
</comment>
<dbReference type="FunFam" id="3.40.50.300:FF:000127">
    <property type="entry name" value="Ribose import ATP-binding protein RbsA"/>
    <property type="match status" value="1"/>
</dbReference>
<dbReference type="PANTHER" id="PTHR43790:SF9">
    <property type="entry name" value="GALACTOFURANOSE TRANSPORTER ATP-BINDING PROTEIN YTFR"/>
    <property type="match status" value="1"/>
</dbReference>
<name>A0A4V2XXI9_9ACTN</name>